<evidence type="ECO:0000313" key="1">
    <source>
        <dbReference type="EMBL" id="ANA87319.1"/>
    </source>
</evidence>
<organism evidence="1 2">
    <name type="scientific">Gordonia phage PatrickStar</name>
    <dbReference type="NCBI Taxonomy" id="1838076"/>
    <lineage>
        <taxon>Viruses</taxon>
        <taxon>Duplodnaviria</taxon>
        <taxon>Heunggongvirae</taxon>
        <taxon>Uroviricota</taxon>
        <taxon>Caudoviricetes</taxon>
        <taxon>Orchidvirus</taxon>
        <taxon>Orchidvirus orchid</taxon>
    </lineage>
</organism>
<dbReference type="EMBL" id="KU998252">
    <property type="protein sequence ID" value="ANA87319.1"/>
    <property type="molecule type" value="Genomic_DNA"/>
</dbReference>
<protein>
    <submittedName>
        <fullName evidence="1">Uncharacterized protein</fullName>
    </submittedName>
</protein>
<evidence type="ECO:0000313" key="2">
    <source>
        <dbReference type="Proteomes" id="UP000229511"/>
    </source>
</evidence>
<accession>A0A160DGZ2</accession>
<gene>
    <name evidence="1" type="primary">85</name>
    <name evidence="1" type="ORF">PBI_PATRICKSTAR_85</name>
</gene>
<name>A0A160DGZ2_9CAUD</name>
<proteinExistence type="predicted"/>
<reference evidence="1 2" key="1">
    <citation type="submission" date="2016-03" db="EMBL/GenBank/DDBJ databases">
        <authorList>
            <person name="Rimple P."/>
            <person name="Montgomery M.T."/>
            <person name="Guerrero C.A."/>
            <person name="Mavrich T.N."/>
            <person name="Pope W.H."/>
            <person name="Garlena R.A."/>
            <person name="Russell D.A."/>
            <person name="Jacobs-Sera D."/>
            <person name="Hendrix R.W."/>
            <person name="Hatfull G.F."/>
        </authorList>
    </citation>
    <scope>NUCLEOTIDE SEQUENCE [LARGE SCALE GENOMIC DNA]</scope>
</reference>
<dbReference type="Proteomes" id="UP000229511">
    <property type="component" value="Genome"/>
</dbReference>
<sequence>MKLKNCRPGTKVEVKTRAPSNNKGEIVRVEGDRVIIEYDWIDGMEWSFSPDELRKRYE</sequence>